<comment type="caution">
    <text evidence="2">The sequence shown here is derived from an EMBL/GenBank/DDBJ whole genome shotgun (WGS) entry which is preliminary data.</text>
</comment>
<feature type="region of interest" description="Disordered" evidence="1">
    <location>
        <begin position="70"/>
        <end position="118"/>
    </location>
</feature>
<reference evidence="2 3" key="1">
    <citation type="journal article" date="2020" name="BMC Genomics">
        <title>Intraspecific diversification of the crop wild relative Brassica cretica Lam. using demographic model selection.</title>
        <authorList>
            <person name="Kioukis A."/>
            <person name="Michalopoulou V.A."/>
            <person name="Briers L."/>
            <person name="Pirintsos S."/>
            <person name="Studholme D.J."/>
            <person name="Pavlidis P."/>
            <person name="Sarris P.F."/>
        </authorList>
    </citation>
    <scope>NUCLEOTIDE SEQUENCE [LARGE SCALE GENOMIC DNA]</scope>
    <source>
        <strain evidence="3">cv. PFS-1207/04</strain>
    </source>
</reference>
<gene>
    <name evidence="2" type="ORF">DY000_02008067</name>
</gene>
<name>A0ABQ7C5T4_BRACR</name>
<evidence type="ECO:0000256" key="1">
    <source>
        <dbReference type="SAM" id="MobiDB-lite"/>
    </source>
</evidence>
<organism evidence="2 3">
    <name type="scientific">Brassica cretica</name>
    <name type="common">Mustard</name>
    <dbReference type="NCBI Taxonomy" id="69181"/>
    <lineage>
        <taxon>Eukaryota</taxon>
        <taxon>Viridiplantae</taxon>
        <taxon>Streptophyta</taxon>
        <taxon>Embryophyta</taxon>
        <taxon>Tracheophyta</taxon>
        <taxon>Spermatophyta</taxon>
        <taxon>Magnoliopsida</taxon>
        <taxon>eudicotyledons</taxon>
        <taxon>Gunneridae</taxon>
        <taxon>Pentapetalae</taxon>
        <taxon>rosids</taxon>
        <taxon>malvids</taxon>
        <taxon>Brassicales</taxon>
        <taxon>Brassicaceae</taxon>
        <taxon>Brassiceae</taxon>
        <taxon>Brassica</taxon>
    </lineage>
</organism>
<dbReference type="EMBL" id="QGKV02000832">
    <property type="protein sequence ID" value="KAF3546937.1"/>
    <property type="molecule type" value="Genomic_DNA"/>
</dbReference>
<evidence type="ECO:0000313" key="3">
    <source>
        <dbReference type="Proteomes" id="UP000266723"/>
    </source>
</evidence>
<accession>A0ABQ7C5T4</accession>
<proteinExistence type="predicted"/>
<sequence length="118" mass="13395">MNQLSPVASMEERWRNVDDEAEKLNGGGGRKASLGGRGREKSLDCRRWRTWRSGGGTWMTRQKSLMAEEAEKLHGGGGRGRDKAWSRRVGGVRQRSRLSTGGVCRSRQRRRRREELGL</sequence>
<feature type="region of interest" description="Disordered" evidence="1">
    <location>
        <begin position="19"/>
        <end position="42"/>
    </location>
</feature>
<evidence type="ECO:0000313" key="2">
    <source>
        <dbReference type="EMBL" id="KAF3546937.1"/>
    </source>
</evidence>
<protein>
    <submittedName>
        <fullName evidence="2">Uncharacterized protein</fullName>
    </submittedName>
</protein>
<keyword evidence="3" id="KW-1185">Reference proteome</keyword>
<feature type="compositionally biased region" description="Basic and acidic residues" evidence="1">
    <location>
        <begin position="70"/>
        <end position="85"/>
    </location>
</feature>
<dbReference type="Proteomes" id="UP000266723">
    <property type="component" value="Unassembled WGS sequence"/>
</dbReference>